<dbReference type="EMBL" id="PEWY01000046">
    <property type="protein sequence ID" value="PIU37302.1"/>
    <property type="molecule type" value="Genomic_DNA"/>
</dbReference>
<dbReference type="Proteomes" id="UP000230184">
    <property type="component" value="Unassembled WGS sequence"/>
</dbReference>
<keyword evidence="1" id="KW-0472">Membrane</keyword>
<reference evidence="3" key="1">
    <citation type="submission" date="2017-09" db="EMBL/GenBank/DDBJ databases">
        <title>Depth-based differentiation of microbial function through sediment-hosted aquifers and enrichment of novel symbionts in the deep terrestrial subsurface.</title>
        <authorList>
            <person name="Probst A.J."/>
            <person name="Ladd B."/>
            <person name="Jarett J.K."/>
            <person name="Geller-Mcgrath D.E."/>
            <person name="Sieber C.M.K."/>
            <person name="Emerson J.B."/>
            <person name="Anantharaman K."/>
            <person name="Thomas B.C."/>
            <person name="Malmstrom R."/>
            <person name="Stieglmeier M."/>
            <person name="Klingl A."/>
            <person name="Woyke T."/>
            <person name="Ryan C.M."/>
            <person name="Banfield J.F."/>
        </authorList>
    </citation>
    <scope>NUCLEOTIDE SEQUENCE [LARGE SCALE GENOMIC DNA]</scope>
</reference>
<accession>A0A2M6YV69</accession>
<feature type="transmembrane region" description="Helical" evidence="1">
    <location>
        <begin position="46"/>
        <end position="68"/>
    </location>
</feature>
<gene>
    <name evidence="2" type="ORF">COT02_01590</name>
</gene>
<protein>
    <submittedName>
        <fullName evidence="2">Uncharacterized protein</fullName>
    </submittedName>
</protein>
<comment type="caution">
    <text evidence="2">The sequence shown here is derived from an EMBL/GenBank/DDBJ whole genome shotgun (WGS) entry which is preliminary data.</text>
</comment>
<keyword evidence="1" id="KW-1133">Transmembrane helix</keyword>
<dbReference type="AlphaFoldDB" id="A0A2M6YV69"/>
<name>A0A2M6YV69_9BACT</name>
<sequence length="71" mass="7558">MLFLVSAGAFAGVVQAAKANDANSNPAGTFHPQPEEPLSFAAEAQAGILIALLIFFISYSLDYILIILEFQ</sequence>
<organism evidence="2 3">
    <name type="scientific">Candidatus Roizmanbacteria bacterium CG07_land_8_20_14_0_80_34_15</name>
    <dbReference type="NCBI Taxonomy" id="1974849"/>
    <lineage>
        <taxon>Bacteria</taxon>
        <taxon>Candidatus Roizmaniibacteriota</taxon>
    </lineage>
</organism>
<evidence type="ECO:0000313" key="2">
    <source>
        <dbReference type="EMBL" id="PIU37302.1"/>
    </source>
</evidence>
<keyword evidence="1" id="KW-0812">Transmembrane</keyword>
<evidence type="ECO:0000313" key="3">
    <source>
        <dbReference type="Proteomes" id="UP000230184"/>
    </source>
</evidence>
<evidence type="ECO:0000256" key="1">
    <source>
        <dbReference type="SAM" id="Phobius"/>
    </source>
</evidence>
<proteinExistence type="predicted"/>